<sequence>MSARLDVSPGLPLSDPSIPFWAIPVAPIARHGEHGPLPEIADIVVIGSGITGASFVRELLDSSAVHPPRVVMLDARDACSGATARNGGHISPMFYMDYDKLKSSVGPEAACNVIRFRLAHLPELLAVASSEGLLRDSQCRQIEAVDVFFEQSFFDESKAKLSTYLEDFPDQRSHWRVVDTLECHTSLQLSKRAVGAIATRGGALSPYRLVTGILARLLKAYPSAFALFTHTPCESISSGSDYYTIHTPKGDIHTRHVVHATNGWVSHLLSPMRRKVVPLRGTMTAQRPGTGLGKNTNPDWTGSRSFIFYTGKTYTKFDYLTQQPATDYNGVMHIPQFCGAAPPGFYPSPSGELMLGGGFSQDGIGESALLAELGNANDRDDIGDGGCLLGPAMYLGGALSILFDASAWSAEGRDHTDTNGGLVNEGRVKKMWTGILGISADMNPWVGRRMSTMTSKTPLKRSPRKRTKPADAASVRPPQLAPPGEWLSAGYTGEGMTHAWMCGKALAHMVLGQDNTRLLVGMCENSPDEGLDARERSVLLPASFKITESRWKKARIEDLLEVM</sequence>
<dbReference type="EMBL" id="KN881694">
    <property type="protein sequence ID" value="KIY50078.1"/>
    <property type="molecule type" value="Genomic_DNA"/>
</dbReference>
<name>A0A0D7AB16_9AGAR</name>
<dbReference type="SUPFAM" id="SSF51905">
    <property type="entry name" value="FAD/NAD(P)-binding domain"/>
    <property type="match status" value="1"/>
</dbReference>
<evidence type="ECO:0000313" key="4">
    <source>
        <dbReference type="EMBL" id="KIY50078.1"/>
    </source>
</evidence>
<dbReference type="AlphaFoldDB" id="A0A0D7AB16"/>
<gene>
    <name evidence="4" type="ORF">FISHEDRAFT_40161</name>
    <name evidence="3" type="ORF">FISHEDRAFT_44109</name>
</gene>
<feature type="domain" description="FAD dependent oxidoreductase" evidence="2">
    <location>
        <begin position="42"/>
        <end position="509"/>
    </location>
</feature>
<dbReference type="PANTHER" id="PTHR13847:SF213">
    <property type="entry name" value="DEPENDENT OXIDOREDUCTASE, PUTATIVE-RELATED"/>
    <property type="match status" value="1"/>
</dbReference>
<dbReference type="GO" id="GO:0005737">
    <property type="term" value="C:cytoplasm"/>
    <property type="evidence" value="ECO:0007669"/>
    <property type="project" value="TreeGrafter"/>
</dbReference>
<dbReference type="Pfam" id="PF01266">
    <property type="entry name" value="DAO"/>
    <property type="match status" value="1"/>
</dbReference>
<protein>
    <submittedName>
        <fullName evidence="3">FAD dependent oxidoreductase</fullName>
    </submittedName>
</protein>
<evidence type="ECO:0000259" key="2">
    <source>
        <dbReference type="Pfam" id="PF01266"/>
    </source>
</evidence>
<reference evidence="3 5" key="1">
    <citation type="journal article" date="2015" name="Fungal Genet. Biol.">
        <title>Evolution of novel wood decay mechanisms in Agaricales revealed by the genome sequences of Fistulina hepatica and Cylindrobasidium torrendii.</title>
        <authorList>
            <person name="Floudas D."/>
            <person name="Held B.W."/>
            <person name="Riley R."/>
            <person name="Nagy L.G."/>
            <person name="Koehler G."/>
            <person name="Ransdell A.S."/>
            <person name="Younus H."/>
            <person name="Chow J."/>
            <person name="Chiniquy J."/>
            <person name="Lipzen A."/>
            <person name="Tritt A."/>
            <person name="Sun H."/>
            <person name="Haridas S."/>
            <person name="LaButti K."/>
            <person name="Ohm R.A."/>
            <person name="Kues U."/>
            <person name="Blanchette R.A."/>
            <person name="Grigoriev I.V."/>
            <person name="Minto R.E."/>
            <person name="Hibbett D.S."/>
        </authorList>
    </citation>
    <scope>NUCLEOTIDE SEQUENCE [LARGE SCALE GENOMIC DNA]</scope>
    <source>
        <strain evidence="3 5">ATCC 64428</strain>
    </source>
</reference>
<feature type="compositionally biased region" description="Basic residues" evidence="1">
    <location>
        <begin position="458"/>
        <end position="467"/>
    </location>
</feature>
<dbReference type="OrthoDB" id="429143at2759"/>
<dbReference type="EMBL" id="KN881863">
    <property type="protein sequence ID" value="KIY48018.1"/>
    <property type="molecule type" value="Genomic_DNA"/>
</dbReference>
<evidence type="ECO:0000313" key="3">
    <source>
        <dbReference type="EMBL" id="KIY48018.1"/>
    </source>
</evidence>
<dbReference type="Gene3D" id="3.50.50.60">
    <property type="entry name" value="FAD/NAD(P)-binding domain"/>
    <property type="match status" value="1"/>
</dbReference>
<accession>A0A0D7AB16</accession>
<evidence type="ECO:0000313" key="5">
    <source>
        <dbReference type="Proteomes" id="UP000054144"/>
    </source>
</evidence>
<dbReference type="PANTHER" id="PTHR13847">
    <property type="entry name" value="SARCOSINE DEHYDROGENASE-RELATED"/>
    <property type="match status" value="1"/>
</dbReference>
<dbReference type="Gene3D" id="3.30.9.10">
    <property type="entry name" value="D-Amino Acid Oxidase, subunit A, domain 2"/>
    <property type="match status" value="1"/>
</dbReference>
<evidence type="ECO:0000256" key="1">
    <source>
        <dbReference type="SAM" id="MobiDB-lite"/>
    </source>
</evidence>
<organism evidence="3 5">
    <name type="scientific">Fistulina hepatica ATCC 64428</name>
    <dbReference type="NCBI Taxonomy" id="1128425"/>
    <lineage>
        <taxon>Eukaryota</taxon>
        <taxon>Fungi</taxon>
        <taxon>Dikarya</taxon>
        <taxon>Basidiomycota</taxon>
        <taxon>Agaricomycotina</taxon>
        <taxon>Agaricomycetes</taxon>
        <taxon>Agaricomycetidae</taxon>
        <taxon>Agaricales</taxon>
        <taxon>Fistulinaceae</taxon>
        <taxon>Fistulina</taxon>
    </lineage>
</organism>
<proteinExistence type="predicted"/>
<keyword evidence="5" id="KW-1185">Reference proteome</keyword>
<feature type="region of interest" description="Disordered" evidence="1">
    <location>
        <begin position="452"/>
        <end position="484"/>
    </location>
</feature>
<dbReference type="Proteomes" id="UP000054144">
    <property type="component" value="Unassembled WGS sequence"/>
</dbReference>
<dbReference type="InterPro" id="IPR006076">
    <property type="entry name" value="FAD-dep_OxRdtase"/>
</dbReference>
<dbReference type="InterPro" id="IPR036188">
    <property type="entry name" value="FAD/NAD-bd_sf"/>
</dbReference>